<feature type="signal peptide" evidence="1">
    <location>
        <begin position="1"/>
        <end position="21"/>
    </location>
</feature>
<dbReference type="AlphaFoldDB" id="A0A6A5UFR5"/>
<sequence>MNRKVWITLGFFWMVMGGVMQISEEPEGELGKLLGVVCNVSTDQISLTSVMNCFPVKINKVDIFHDTTPSSQGNSFAASPIVSLFHD</sequence>
<reference evidence="2" key="1">
    <citation type="journal article" date="2020" name="Stud. Mycol.">
        <title>101 Dothideomycetes genomes: a test case for predicting lifestyles and emergence of pathogens.</title>
        <authorList>
            <person name="Haridas S."/>
            <person name="Albert R."/>
            <person name="Binder M."/>
            <person name="Bloem J."/>
            <person name="Labutti K."/>
            <person name="Salamov A."/>
            <person name="Andreopoulos B."/>
            <person name="Baker S."/>
            <person name="Barry K."/>
            <person name="Bills G."/>
            <person name="Bluhm B."/>
            <person name="Cannon C."/>
            <person name="Castanera R."/>
            <person name="Culley D."/>
            <person name="Daum C."/>
            <person name="Ezra D."/>
            <person name="Gonzalez J."/>
            <person name="Henrissat B."/>
            <person name="Kuo A."/>
            <person name="Liang C."/>
            <person name="Lipzen A."/>
            <person name="Lutzoni F."/>
            <person name="Magnuson J."/>
            <person name="Mondo S."/>
            <person name="Nolan M."/>
            <person name="Ohm R."/>
            <person name="Pangilinan J."/>
            <person name="Park H.-J."/>
            <person name="Ramirez L."/>
            <person name="Alfaro M."/>
            <person name="Sun H."/>
            <person name="Tritt A."/>
            <person name="Yoshinaga Y."/>
            <person name="Zwiers L.-H."/>
            <person name="Turgeon B."/>
            <person name="Goodwin S."/>
            <person name="Spatafora J."/>
            <person name="Crous P."/>
            <person name="Grigoriev I."/>
        </authorList>
    </citation>
    <scope>NUCLEOTIDE SEQUENCE</scope>
    <source>
        <strain evidence="2">CBS 675.92</strain>
    </source>
</reference>
<accession>A0A6A5UFR5</accession>
<keyword evidence="3" id="KW-1185">Reference proteome</keyword>
<keyword evidence="1" id="KW-0732">Signal</keyword>
<evidence type="ECO:0000256" key="1">
    <source>
        <dbReference type="SAM" id="SignalP"/>
    </source>
</evidence>
<feature type="chain" id="PRO_5025584678" evidence="1">
    <location>
        <begin position="22"/>
        <end position="87"/>
    </location>
</feature>
<evidence type="ECO:0000313" key="3">
    <source>
        <dbReference type="Proteomes" id="UP000800035"/>
    </source>
</evidence>
<evidence type="ECO:0000313" key="2">
    <source>
        <dbReference type="EMBL" id="KAF1963761.1"/>
    </source>
</evidence>
<gene>
    <name evidence="2" type="ORF">CC80DRAFT_12640</name>
</gene>
<organism evidence="2 3">
    <name type="scientific">Byssothecium circinans</name>
    <dbReference type="NCBI Taxonomy" id="147558"/>
    <lineage>
        <taxon>Eukaryota</taxon>
        <taxon>Fungi</taxon>
        <taxon>Dikarya</taxon>
        <taxon>Ascomycota</taxon>
        <taxon>Pezizomycotina</taxon>
        <taxon>Dothideomycetes</taxon>
        <taxon>Pleosporomycetidae</taxon>
        <taxon>Pleosporales</taxon>
        <taxon>Massarineae</taxon>
        <taxon>Massarinaceae</taxon>
        <taxon>Byssothecium</taxon>
    </lineage>
</organism>
<proteinExistence type="predicted"/>
<dbReference type="Proteomes" id="UP000800035">
    <property type="component" value="Unassembled WGS sequence"/>
</dbReference>
<dbReference type="EMBL" id="ML976977">
    <property type="protein sequence ID" value="KAF1963761.1"/>
    <property type="molecule type" value="Genomic_DNA"/>
</dbReference>
<name>A0A6A5UFR5_9PLEO</name>
<protein>
    <submittedName>
        <fullName evidence="2">Uncharacterized protein</fullName>
    </submittedName>
</protein>